<accession>A0A2M8KWQ9</accession>
<evidence type="ECO:0000313" key="3">
    <source>
        <dbReference type="EMBL" id="PJE64331.1"/>
    </source>
</evidence>
<comment type="caution">
    <text evidence="3">The sequence shown here is derived from an EMBL/GenBank/DDBJ whole genome shotgun (WGS) entry which is preliminary data.</text>
</comment>
<feature type="transmembrane region" description="Helical" evidence="1">
    <location>
        <begin position="50"/>
        <end position="70"/>
    </location>
</feature>
<dbReference type="Proteomes" id="UP000229098">
    <property type="component" value="Unassembled WGS sequence"/>
</dbReference>
<feature type="transmembrane region" description="Helical" evidence="1">
    <location>
        <begin position="77"/>
        <end position="102"/>
    </location>
</feature>
<feature type="transmembrane region" description="Helical" evidence="1">
    <location>
        <begin position="20"/>
        <end position="38"/>
    </location>
</feature>
<gene>
    <name evidence="3" type="ORF">COU90_02670</name>
</gene>
<name>A0A2M8KWQ9_9BACT</name>
<evidence type="ECO:0000259" key="2">
    <source>
        <dbReference type="Pfam" id="PF09335"/>
    </source>
</evidence>
<keyword evidence="1" id="KW-0812">Transmembrane</keyword>
<feature type="domain" description="VTT" evidence="2">
    <location>
        <begin position="73"/>
        <end position="193"/>
    </location>
</feature>
<dbReference type="AlphaFoldDB" id="A0A2M8KWQ9"/>
<feature type="transmembrane region" description="Helical" evidence="1">
    <location>
        <begin position="144"/>
        <end position="167"/>
    </location>
</feature>
<protein>
    <recommendedName>
        <fullName evidence="2">VTT domain-containing protein</fullName>
    </recommendedName>
</protein>
<organism evidence="3 4">
    <name type="scientific">Candidatus Ryanbacteria bacterium CG10_big_fil_rev_8_21_14_0_10_43_42</name>
    <dbReference type="NCBI Taxonomy" id="1974864"/>
    <lineage>
        <taxon>Bacteria</taxon>
        <taxon>Candidatus Ryaniibacteriota</taxon>
    </lineage>
</organism>
<evidence type="ECO:0000256" key="1">
    <source>
        <dbReference type="SAM" id="Phobius"/>
    </source>
</evidence>
<dbReference type="EMBL" id="PFEF01000006">
    <property type="protein sequence ID" value="PJE64331.1"/>
    <property type="molecule type" value="Genomic_DNA"/>
</dbReference>
<sequence length="201" mass="22542">MNKKEVEIIKEERTRSHPPYGAFLIFSLFVFVWAVFLYKYTPGEIVEMIGIENGFIIAFVAAFLGGLSTFSSVPYTLIIVTLGAGGLHPLGLGLVASLGLFLGDSTSYFLGYYGNGVVPSRLQEYLQRFHNWLVQERFTSVMPFFIFLYGALFPFSNDVVVISFGLARYPYWKVMIPLTLGAVVFNTMMAYVGLYGIRLFG</sequence>
<feature type="transmembrane region" description="Helical" evidence="1">
    <location>
        <begin position="174"/>
        <end position="197"/>
    </location>
</feature>
<dbReference type="InterPro" id="IPR032816">
    <property type="entry name" value="VTT_dom"/>
</dbReference>
<evidence type="ECO:0000313" key="4">
    <source>
        <dbReference type="Proteomes" id="UP000229098"/>
    </source>
</evidence>
<reference evidence="4" key="1">
    <citation type="submission" date="2017-09" db="EMBL/GenBank/DDBJ databases">
        <title>Depth-based differentiation of microbial function through sediment-hosted aquifers and enrichment of novel symbionts in the deep terrestrial subsurface.</title>
        <authorList>
            <person name="Probst A.J."/>
            <person name="Ladd B."/>
            <person name="Jarett J.K."/>
            <person name="Geller-Mcgrath D.E."/>
            <person name="Sieber C.M.K."/>
            <person name="Emerson J.B."/>
            <person name="Anantharaman K."/>
            <person name="Thomas B.C."/>
            <person name="Malmstrom R."/>
            <person name="Stieglmeier M."/>
            <person name="Klingl A."/>
            <person name="Woyke T."/>
            <person name="Ryan C.M."/>
            <person name="Banfield J.F."/>
        </authorList>
    </citation>
    <scope>NUCLEOTIDE SEQUENCE [LARGE SCALE GENOMIC DNA]</scope>
</reference>
<dbReference type="Pfam" id="PF09335">
    <property type="entry name" value="VTT_dom"/>
    <property type="match status" value="1"/>
</dbReference>
<proteinExistence type="predicted"/>
<keyword evidence="1" id="KW-1133">Transmembrane helix</keyword>
<keyword evidence="1" id="KW-0472">Membrane</keyword>